<dbReference type="AlphaFoldDB" id="A0A1G9GY09"/>
<dbReference type="GO" id="GO:0071555">
    <property type="term" value="P:cell wall organization"/>
    <property type="evidence" value="ECO:0007669"/>
    <property type="project" value="TreeGrafter"/>
</dbReference>
<name>A0A1G9GY09_9ACTN</name>
<dbReference type="EMBL" id="FNFF01000017">
    <property type="protein sequence ID" value="SDL05578.1"/>
    <property type="molecule type" value="Genomic_DNA"/>
</dbReference>
<dbReference type="InterPro" id="IPR050515">
    <property type="entry name" value="Beta-lactam/transpept"/>
</dbReference>
<proteinExistence type="predicted"/>
<evidence type="ECO:0000259" key="2">
    <source>
        <dbReference type="Pfam" id="PF00905"/>
    </source>
</evidence>
<evidence type="ECO:0000313" key="4">
    <source>
        <dbReference type="EMBL" id="SDL05578.1"/>
    </source>
</evidence>
<dbReference type="RefSeq" id="WP_093616035.1">
    <property type="nucleotide sequence ID" value="NZ_FNFF01000017.1"/>
</dbReference>
<dbReference type="GO" id="GO:0046677">
    <property type="term" value="P:response to antibiotic"/>
    <property type="evidence" value="ECO:0007669"/>
    <property type="project" value="InterPro"/>
</dbReference>
<protein>
    <submittedName>
        <fullName evidence="4">NTF2-like N-terminal transpeptidase domain-containing protein</fullName>
    </submittedName>
</protein>
<keyword evidence="1" id="KW-1133">Transmembrane helix</keyword>
<dbReference type="InterPro" id="IPR001460">
    <property type="entry name" value="PCN-bd_Tpept"/>
</dbReference>
<dbReference type="Gene3D" id="3.40.710.10">
    <property type="entry name" value="DD-peptidase/beta-lactamase superfamily"/>
    <property type="match status" value="1"/>
</dbReference>
<sequence length="537" mass="55421">MRNGVKTALVGGVFTAMVGVAGYGAFNLYNGVTGGSSASADSGPTTGPPTGAEVEKAAASFFKRWENGDADAAADFTNDPVAAGRVLHSFTGADITKVKIEQGEASGANVPFTVSATVAYGGKSEPLSYKSQLKVVRGESTGRALVDWQPTVIHPELKRDDTLEVGEADNPQIEAVDRDGKVLSREKYPSLGPVLDQLRERFEDKAGGKPGIELWIERADQTAYNTTLVTLQKGEPGKIKTTLSARVQAAAEKAVRSKAKSSVVAIQPSTGQVLAVANQEPGNNVAFLGRLAPGSTMKIVTAATFIDNGVAVPSTRIPCEHDIVYRSQTFHNLPGLQANLNATLADNFARSCNTGFIKGIAHDNLKDDSLTREAAKFGIGANWQTGISSYDGSVPAAANSDRGANAIGQGVVQMSPLNMASIVATVQGGGTFRQPVIVDSSYGLDRATANGISTTTASQLAQMMRTTAHSGSAADAMRGLGAGVGAKTGSAEVAGQEKPNSWFAGFRGDIAVAAVVIEGGRGGEAAGPIVAQVLAAN</sequence>
<evidence type="ECO:0000256" key="1">
    <source>
        <dbReference type="SAM" id="Phobius"/>
    </source>
</evidence>
<keyword evidence="1" id="KW-0472">Membrane</keyword>
<dbReference type="OrthoDB" id="5241017at2"/>
<dbReference type="Pfam" id="PF05223">
    <property type="entry name" value="MecA_N"/>
    <property type="match status" value="1"/>
</dbReference>
<feature type="domain" description="NTF2-like N-terminal transpeptidase" evidence="3">
    <location>
        <begin position="55"/>
        <end position="161"/>
    </location>
</feature>
<dbReference type="STRING" id="417292.SAMN05421806_11785"/>
<reference evidence="4 5" key="1">
    <citation type="submission" date="2016-10" db="EMBL/GenBank/DDBJ databases">
        <authorList>
            <person name="de Groot N.N."/>
        </authorList>
    </citation>
    <scope>NUCLEOTIDE SEQUENCE [LARGE SCALE GENOMIC DNA]</scope>
    <source>
        <strain evidence="4 5">CGMCC 4.5727</strain>
    </source>
</reference>
<dbReference type="Pfam" id="PF00905">
    <property type="entry name" value="Transpeptidase"/>
    <property type="match status" value="1"/>
</dbReference>
<evidence type="ECO:0000259" key="3">
    <source>
        <dbReference type="Pfam" id="PF05223"/>
    </source>
</evidence>
<accession>A0A1G9GY09</accession>
<dbReference type="Proteomes" id="UP000199155">
    <property type="component" value="Unassembled WGS sequence"/>
</dbReference>
<dbReference type="PANTHER" id="PTHR30627:SF24">
    <property type="entry name" value="PENICILLIN-BINDING PROTEIN 4B"/>
    <property type="match status" value="1"/>
</dbReference>
<keyword evidence="5" id="KW-1185">Reference proteome</keyword>
<feature type="domain" description="Penicillin-binding protein transpeptidase" evidence="2">
    <location>
        <begin position="262"/>
        <end position="534"/>
    </location>
</feature>
<gene>
    <name evidence="4" type="ORF">SAMN05421806_11785</name>
</gene>
<dbReference type="SUPFAM" id="SSF56601">
    <property type="entry name" value="beta-lactamase/transpeptidase-like"/>
    <property type="match status" value="1"/>
</dbReference>
<dbReference type="PANTHER" id="PTHR30627">
    <property type="entry name" value="PEPTIDOGLYCAN D,D-TRANSPEPTIDASE"/>
    <property type="match status" value="1"/>
</dbReference>
<feature type="transmembrane region" description="Helical" evidence="1">
    <location>
        <begin position="7"/>
        <end position="26"/>
    </location>
</feature>
<keyword evidence="1" id="KW-0812">Transmembrane</keyword>
<dbReference type="GO" id="GO:0071972">
    <property type="term" value="F:peptidoglycan L,D-transpeptidase activity"/>
    <property type="evidence" value="ECO:0007669"/>
    <property type="project" value="TreeGrafter"/>
</dbReference>
<organism evidence="4 5">
    <name type="scientific">Streptomyces indicus</name>
    <dbReference type="NCBI Taxonomy" id="417292"/>
    <lineage>
        <taxon>Bacteria</taxon>
        <taxon>Bacillati</taxon>
        <taxon>Actinomycetota</taxon>
        <taxon>Actinomycetes</taxon>
        <taxon>Kitasatosporales</taxon>
        <taxon>Streptomycetaceae</taxon>
        <taxon>Streptomyces</taxon>
    </lineage>
</organism>
<evidence type="ECO:0000313" key="5">
    <source>
        <dbReference type="Proteomes" id="UP000199155"/>
    </source>
</evidence>
<dbReference type="GO" id="GO:0008658">
    <property type="term" value="F:penicillin binding"/>
    <property type="evidence" value="ECO:0007669"/>
    <property type="project" value="InterPro"/>
</dbReference>
<dbReference type="InterPro" id="IPR007887">
    <property type="entry name" value="MecA_N"/>
</dbReference>
<dbReference type="GO" id="GO:0005886">
    <property type="term" value="C:plasma membrane"/>
    <property type="evidence" value="ECO:0007669"/>
    <property type="project" value="TreeGrafter"/>
</dbReference>
<dbReference type="InterPro" id="IPR012338">
    <property type="entry name" value="Beta-lactam/transpept-like"/>
</dbReference>